<reference evidence="3" key="1">
    <citation type="submission" date="2022-07" db="EMBL/GenBank/DDBJ databases">
        <authorList>
            <person name="Macas J."/>
            <person name="Novak P."/>
            <person name="Neumann P."/>
        </authorList>
    </citation>
    <scope>NUCLEOTIDE SEQUENCE</scope>
</reference>
<organism evidence="3 4">
    <name type="scientific">Cuscuta epithymum</name>
    <dbReference type="NCBI Taxonomy" id="186058"/>
    <lineage>
        <taxon>Eukaryota</taxon>
        <taxon>Viridiplantae</taxon>
        <taxon>Streptophyta</taxon>
        <taxon>Embryophyta</taxon>
        <taxon>Tracheophyta</taxon>
        <taxon>Spermatophyta</taxon>
        <taxon>Magnoliopsida</taxon>
        <taxon>eudicotyledons</taxon>
        <taxon>Gunneridae</taxon>
        <taxon>Pentapetalae</taxon>
        <taxon>asterids</taxon>
        <taxon>lamiids</taxon>
        <taxon>Solanales</taxon>
        <taxon>Convolvulaceae</taxon>
        <taxon>Cuscuteae</taxon>
        <taxon>Cuscuta</taxon>
        <taxon>Cuscuta subgen. Cuscuta</taxon>
    </lineage>
</organism>
<evidence type="ECO:0000256" key="1">
    <source>
        <dbReference type="SAM" id="MobiDB-lite"/>
    </source>
</evidence>
<evidence type="ECO:0000313" key="4">
    <source>
        <dbReference type="Proteomes" id="UP001152523"/>
    </source>
</evidence>
<proteinExistence type="predicted"/>
<dbReference type="EMBL" id="CAMAPF010000123">
    <property type="protein sequence ID" value="CAH9103885.1"/>
    <property type="molecule type" value="Genomic_DNA"/>
</dbReference>
<dbReference type="Proteomes" id="UP001152523">
    <property type="component" value="Unassembled WGS sequence"/>
</dbReference>
<gene>
    <name evidence="2" type="ORF">CEPIT_LOCUS16588</name>
    <name evidence="3" type="ORF">CEPIT_LOCUS38608</name>
</gene>
<dbReference type="EMBL" id="CAMAPF010001026">
    <property type="protein sequence ID" value="CAH9140761.1"/>
    <property type="molecule type" value="Genomic_DNA"/>
</dbReference>
<name>A0AAV0FYX8_9ASTE</name>
<feature type="compositionally biased region" description="Acidic residues" evidence="1">
    <location>
        <begin position="77"/>
        <end position="86"/>
    </location>
</feature>
<feature type="region of interest" description="Disordered" evidence="1">
    <location>
        <begin position="73"/>
        <end position="110"/>
    </location>
</feature>
<protein>
    <submittedName>
        <fullName evidence="3">Uncharacterized protein</fullName>
    </submittedName>
</protein>
<accession>A0AAV0FYX8</accession>
<sequence>MSCYSKLFSYLCKPLYNKSHLSQRLANHGPSITHLNRWKTNLEAISECSSPSSHGSSPTLSILENDGVLTQSKCEPVIDDDDDDDQSERHEGWTSTETNPGWLVVKKARR</sequence>
<evidence type="ECO:0000313" key="3">
    <source>
        <dbReference type="EMBL" id="CAH9140761.1"/>
    </source>
</evidence>
<comment type="caution">
    <text evidence="3">The sequence shown here is derived from an EMBL/GenBank/DDBJ whole genome shotgun (WGS) entry which is preliminary data.</text>
</comment>
<evidence type="ECO:0000313" key="2">
    <source>
        <dbReference type="EMBL" id="CAH9103885.1"/>
    </source>
</evidence>
<keyword evidence="4" id="KW-1185">Reference proteome</keyword>
<dbReference type="AlphaFoldDB" id="A0AAV0FYX8"/>